<dbReference type="InterPro" id="IPR001610">
    <property type="entry name" value="PAC"/>
</dbReference>
<dbReference type="CDD" id="cd16434">
    <property type="entry name" value="CheB-CheR_fusion"/>
    <property type="match status" value="1"/>
</dbReference>
<dbReference type="SUPFAM" id="SSF52738">
    <property type="entry name" value="Methylesterase CheB, C-terminal domain"/>
    <property type="match status" value="1"/>
</dbReference>
<dbReference type="InterPro" id="IPR050903">
    <property type="entry name" value="Bact_Chemotaxis_MeTrfase"/>
</dbReference>
<evidence type="ECO:0000256" key="3">
    <source>
        <dbReference type="ARBA" id="ARBA00022553"/>
    </source>
</evidence>
<dbReference type="SMART" id="SM00091">
    <property type="entry name" value="PAS"/>
    <property type="match status" value="3"/>
</dbReference>
<dbReference type="GO" id="GO:0000156">
    <property type="term" value="F:phosphorelay response regulator activity"/>
    <property type="evidence" value="ECO:0007669"/>
    <property type="project" value="InterPro"/>
</dbReference>
<evidence type="ECO:0000313" key="14">
    <source>
        <dbReference type="Proteomes" id="UP000615026"/>
    </source>
</evidence>
<keyword evidence="14" id="KW-1185">Reference proteome</keyword>
<evidence type="ECO:0000259" key="8">
    <source>
        <dbReference type="PROSITE" id="PS50109"/>
    </source>
</evidence>
<dbReference type="InterPro" id="IPR035909">
    <property type="entry name" value="CheB_C"/>
</dbReference>
<dbReference type="PANTHER" id="PTHR24422:SF27">
    <property type="entry name" value="PROTEIN-GLUTAMATE O-METHYLTRANSFERASE"/>
    <property type="match status" value="1"/>
</dbReference>
<dbReference type="GO" id="GO:0006935">
    <property type="term" value="P:chemotaxis"/>
    <property type="evidence" value="ECO:0007669"/>
    <property type="project" value="UniProtKB-UniRule"/>
</dbReference>
<dbReference type="PROSITE" id="PS50122">
    <property type="entry name" value="CHEB"/>
    <property type="match status" value="1"/>
</dbReference>
<evidence type="ECO:0000259" key="10">
    <source>
        <dbReference type="PROSITE" id="PS50113"/>
    </source>
</evidence>
<dbReference type="SUPFAM" id="SSF53335">
    <property type="entry name" value="S-adenosyl-L-methionine-dependent methyltransferases"/>
    <property type="match status" value="1"/>
</dbReference>
<dbReference type="Pfam" id="PF13596">
    <property type="entry name" value="PAS_10"/>
    <property type="match status" value="1"/>
</dbReference>
<dbReference type="SUPFAM" id="SSF47384">
    <property type="entry name" value="Homodimeric domain of signal transducing histidine kinase"/>
    <property type="match status" value="1"/>
</dbReference>
<comment type="caution">
    <text evidence="13">The sequence shown here is derived from an EMBL/GenBank/DDBJ whole genome shotgun (WGS) entry which is preliminary data.</text>
</comment>
<comment type="catalytic activity">
    <reaction evidence="1">
        <text>ATP + protein L-histidine = ADP + protein N-phospho-L-histidine.</text>
        <dbReference type="EC" id="2.7.13.3"/>
    </reaction>
</comment>
<dbReference type="InterPro" id="IPR000700">
    <property type="entry name" value="PAS-assoc_C"/>
</dbReference>
<dbReference type="Pfam" id="PF13426">
    <property type="entry name" value="PAS_9"/>
    <property type="match status" value="1"/>
</dbReference>
<dbReference type="Pfam" id="PF01739">
    <property type="entry name" value="CheR"/>
    <property type="match status" value="1"/>
</dbReference>
<dbReference type="GO" id="GO:0008757">
    <property type="term" value="F:S-adenosylmethionine-dependent methyltransferase activity"/>
    <property type="evidence" value="ECO:0007669"/>
    <property type="project" value="InterPro"/>
</dbReference>
<feature type="domain" description="PAS" evidence="9">
    <location>
        <begin position="1010"/>
        <end position="1080"/>
    </location>
</feature>
<feature type="active site" evidence="6">
    <location>
        <position position="48"/>
    </location>
</feature>
<dbReference type="GO" id="GO:0005737">
    <property type="term" value="C:cytoplasm"/>
    <property type="evidence" value="ECO:0007669"/>
    <property type="project" value="InterPro"/>
</dbReference>
<keyword evidence="6" id="KW-0378">Hydrolase</keyword>
<dbReference type="PRINTS" id="PR00996">
    <property type="entry name" value="CHERMTFRASE"/>
</dbReference>
<gene>
    <name evidence="13" type="ORF">IQ260_17035</name>
</gene>
<feature type="domain" description="CheB-type methylesterase" evidence="11">
    <location>
        <begin position="10"/>
        <end position="200"/>
    </location>
</feature>
<feature type="domain" description="PAS" evidence="9">
    <location>
        <begin position="873"/>
        <end position="947"/>
    </location>
</feature>
<dbReference type="PROSITE" id="PS50112">
    <property type="entry name" value="PAS"/>
    <property type="match status" value="2"/>
</dbReference>
<feature type="domain" description="PAC" evidence="10">
    <location>
        <begin position="956"/>
        <end position="1009"/>
    </location>
</feature>
<evidence type="ECO:0000256" key="1">
    <source>
        <dbReference type="ARBA" id="ARBA00000085"/>
    </source>
</evidence>
<feature type="active site" evidence="6">
    <location>
        <position position="21"/>
    </location>
</feature>
<dbReference type="InterPro" id="IPR036097">
    <property type="entry name" value="HisK_dim/P_sf"/>
</dbReference>
<dbReference type="Pfam" id="PF00512">
    <property type="entry name" value="HisKA"/>
    <property type="match status" value="1"/>
</dbReference>
<dbReference type="GO" id="GO:0000155">
    <property type="term" value="F:phosphorelay sensor kinase activity"/>
    <property type="evidence" value="ECO:0007669"/>
    <property type="project" value="InterPro"/>
</dbReference>
<feature type="domain" description="CheR-type methyltransferase" evidence="12">
    <location>
        <begin position="207"/>
        <end position="482"/>
    </location>
</feature>
<dbReference type="PROSITE" id="PS50109">
    <property type="entry name" value="HIS_KIN"/>
    <property type="match status" value="1"/>
</dbReference>
<evidence type="ECO:0000256" key="7">
    <source>
        <dbReference type="SAM" id="Coils"/>
    </source>
</evidence>
<accession>A0A928ZVQ6</accession>
<dbReference type="InterPro" id="IPR003661">
    <property type="entry name" value="HisK_dim/P_dom"/>
</dbReference>
<dbReference type="Gene3D" id="3.30.565.10">
    <property type="entry name" value="Histidine kinase-like ATPase, C-terminal domain"/>
    <property type="match status" value="1"/>
</dbReference>
<keyword evidence="4" id="KW-0808">Transferase</keyword>
<keyword evidence="3" id="KW-0597">Phosphoprotein</keyword>
<evidence type="ECO:0000259" key="9">
    <source>
        <dbReference type="PROSITE" id="PS50112"/>
    </source>
</evidence>
<dbReference type="SUPFAM" id="SSF55874">
    <property type="entry name" value="ATPase domain of HSP90 chaperone/DNA topoisomerase II/histidine kinase"/>
    <property type="match status" value="1"/>
</dbReference>
<evidence type="ECO:0000256" key="2">
    <source>
        <dbReference type="ARBA" id="ARBA00012438"/>
    </source>
</evidence>
<dbReference type="Gene3D" id="3.40.50.150">
    <property type="entry name" value="Vaccinia Virus protein VP39"/>
    <property type="match status" value="1"/>
</dbReference>
<evidence type="ECO:0000259" key="11">
    <source>
        <dbReference type="PROSITE" id="PS50122"/>
    </source>
</evidence>
<evidence type="ECO:0000256" key="5">
    <source>
        <dbReference type="ARBA" id="ARBA00022777"/>
    </source>
</evidence>
<dbReference type="Gene3D" id="3.40.50.180">
    <property type="entry name" value="Methylesterase CheB, C-terminal domain"/>
    <property type="match status" value="1"/>
</dbReference>
<dbReference type="Pfam" id="PF01339">
    <property type="entry name" value="CheB_methylest"/>
    <property type="match status" value="1"/>
</dbReference>
<keyword evidence="7" id="KW-0175">Coiled coil</keyword>
<dbReference type="InterPro" id="IPR013655">
    <property type="entry name" value="PAS_fold_3"/>
</dbReference>
<dbReference type="EMBL" id="JADEXP010000162">
    <property type="protein sequence ID" value="MBE9068359.1"/>
    <property type="molecule type" value="Genomic_DNA"/>
</dbReference>
<name>A0A928ZVQ6_LEPEC</name>
<protein>
    <recommendedName>
        <fullName evidence="2">histidine kinase</fullName>
        <ecNumber evidence="2">2.7.13.3</ecNumber>
    </recommendedName>
</protein>
<dbReference type="InterPro" id="IPR029063">
    <property type="entry name" value="SAM-dependent_MTases_sf"/>
</dbReference>
<dbReference type="CDD" id="cd00082">
    <property type="entry name" value="HisKA"/>
    <property type="match status" value="1"/>
</dbReference>
<sequence length="1419" mass="160078">MGNAIESSSPDTFFVVSIGASAGGLRALEEYFENMPSDSGAAFVVVQHLSPDYKSLMSELLKHRTNMDVQQVTEQVSLTPNTVFLIPPGQNMVLENDHFHLMPQDRGQGRQPNFPIDRFFQSLSTEVREHTISIILSGTGSDGSRGIQEIAEMGGIVLAQDPATAEFDGMPQSAIATGVVDLVLAPNELAQATHQFVTSPHDLQAFRDDQQNRLAPLQLQRIVNIVEQYENIDFTHYKPSTVTRRIERRCLIAGYRDLDSYIHRLETSEEERGALRNDLLITVTRFFRDGEAWRLLEESILPELIQRLGPKQTLRIWITACATGEEAYSMAILLRELLDKRTSSIDAKIFATDIDQVALSKASSGVYPASIVNELGEERLNRFFTPKDDSSFEVSRSLREMIIFASHNLAKDAGFTHMDLVTCRNVLIYMQPELQDQVLRNLHFALKAKGVLFLGESETLGKIEDEFIPLHRKWKIYQKVRDVKLPLATQSVAALNLKQLRSYPAVAAPPPRFDPLLEAAFKTLLTQEKTTCLLSDRQNQLLYVCGDALNLLTVPSGRSSRDLIQMLPQSLQLPLSTALHRVRQGRENSVRYSGCQITDANRDDLTVTLEISQQAANRKTSEFYLVAITQERLAKIAQLPTQFEADTDTAQYVLQLEEELHRTRENLQATIEELETTNEEQQATNEELIASNEELQSTNEELQSVNEELYTVNAEYQSKIQELIQLNNDLDNLLGNIEVGVIFLDNELRIRKFTPAATVACNLVDADLHRPIGHLSHNLENFDLLDCLEQANQQRHTVEREVQVKRQGPYLLMRVYPYLNENKTVDGLILTFVNIDEIKRAQLRLAAAEIRLSQANESLEEDVKNRTAELEASQHFLESINQATPNNVYIYDLIEKCNVYCNRPLEETLGYTPEELQAMEAGIHTSLFHPEDLDKVAAYHQSIAESTVTDSSGDIFKIEYRVRHADGAWHWLYSQDIIYQRNADGHPTQLLGTAVDISDRKQAEANLQESETRYRSLYQNTPAMLHSINSVGELLDVSDRWLQTFGYERSEVIGRKSLEFLTPESRQHAQAILSDYYQTGVCTDVPYQWVCKDGSIRDVLLSATAAQDDSGNFLRSLAVLVDVTEHKKARTELTRYREHLEDLVKERAAQLQAANRYLQAEVLERQQAEQELAKRAQALEQSNADLEQFAYVISHDLQEPLRAMTVFSQLLAGEYGQHLDAAANDYIQHIVDGGVRMHGLINGILAFSRATHAESTFETMELELGLMIAIENLSSAINDAQAIVTYDALPTLSIDQNQIIQLFQNLIGNAIKFRSAERPCIHISAQRQSASWCFGVQDNGIGIAKEQQERTFALFQRLHTRQELDGYGIGLAICKKIVERHHGHIWVDSDPGNGTTFYFTLAGVPDPSLPAPDRSNSDD</sequence>
<dbReference type="InterPro" id="IPR035965">
    <property type="entry name" value="PAS-like_dom_sf"/>
</dbReference>
<dbReference type="SUPFAM" id="SSF47757">
    <property type="entry name" value="Chemotaxis receptor methyltransferase CheR, N-terminal domain"/>
    <property type="match status" value="1"/>
</dbReference>
<dbReference type="InterPro" id="IPR003594">
    <property type="entry name" value="HATPase_dom"/>
</dbReference>
<feature type="coiled-coil region" evidence="7">
    <location>
        <begin position="1126"/>
        <end position="1189"/>
    </location>
</feature>
<dbReference type="Pfam" id="PF02518">
    <property type="entry name" value="HATPase_c"/>
    <property type="match status" value="1"/>
</dbReference>
<keyword evidence="5" id="KW-0418">Kinase</keyword>
<evidence type="ECO:0000259" key="12">
    <source>
        <dbReference type="PROSITE" id="PS50123"/>
    </source>
</evidence>
<feature type="coiled-coil region" evidence="7">
    <location>
        <begin position="838"/>
        <end position="865"/>
    </location>
</feature>
<dbReference type="PROSITE" id="PS50113">
    <property type="entry name" value="PAC"/>
    <property type="match status" value="2"/>
</dbReference>
<dbReference type="Gene3D" id="1.10.287.130">
    <property type="match status" value="1"/>
</dbReference>
<dbReference type="Proteomes" id="UP000615026">
    <property type="component" value="Unassembled WGS sequence"/>
</dbReference>
<dbReference type="SMART" id="SM00387">
    <property type="entry name" value="HATPase_c"/>
    <property type="match status" value="1"/>
</dbReference>
<evidence type="ECO:0000256" key="6">
    <source>
        <dbReference type="PROSITE-ProRule" id="PRU00050"/>
    </source>
</evidence>
<dbReference type="PROSITE" id="PS50123">
    <property type="entry name" value="CHER"/>
    <property type="match status" value="1"/>
</dbReference>
<dbReference type="InterPro" id="IPR022642">
    <property type="entry name" value="CheR_C"/>
</dbReference>
<dbReference type="InterPro" id="IPR000014">
    <property type="entry name" value="PAS"/>
</dbReference>
<keyword evidence="6" id="KW-0145">Chemotaxis</keyword>
<feature type="coiled-coil region" evidence="7">
    <location>
        <begin position="653"/>
        <end position="736"/>
    </location>
</feature>
<dbReference type="Gene3D" id="3.30.450.20">
    <property type="entry name" value="PAS domain"/>
    <property type="match status" value="3"/>
</dbReference>
<dbReference type="FunFam" id="3.30.565.10:FF:000006">
    <property type="entry name" value="Sensor histidine kinase WalK"/>
    <property type="match status" value="1"/>
</dbReference>
<dbReference type="GO" id="GO:0008984">
    <property type="term" value="F:protein-glutamate methylesterase activity"/>
    <property type="evidence" value="ECO:0007669"/>
    <property type="project" value="InterPro"/>
</dbReference>
<dbReference type="InterPro" id="IPR005467">
    <property type="entry name" value="His_kinase_dom"/>
</dbReference>
<dbReference type="EC" id="2.7.13.3" evidence="2"/>
<evidence type="ECO:0000256" key="4">
    <source>
        <dbReference type="ARBA" id="ARBA00022679"/>
    </source>
</evidence>
<dbReference type="InterPro" id="IPR000673">
    <property type="entry name" value="Sig_transdc_resp-reg_Me-estase"/>
</dbReference>
<dbReference type="SMART" id="SM00388">
    <property type="entry name" value="HisKA"/>
    <property type="match status" value="1"/>
</dbReference>
<dbReference type="RefSeq" id="WP_193994307.1">
    <property type="nucleotide sequence ID" value="NZ_JADEXP010000162.1"/>
</dbReference>
<dbReference type="Pfam" id="PF03705">
    <property type="entry name" value="CheR_N"/>
    <property type="match status" value="1"/>
</dbReference>
<dbReference type="InterPro" id="IPR000780">
    <property type="entry name" value="CheR_MeTrfase"/>
</dbReference>
<dbReference type="NCBIfam" id="TIGR00229">
    <property type="entry name" value="sensory_box"/>
    <property type="match status" value="2"/>
</dbReference>
<dbReference type="Pfam" id="PF08447">
    <property type="entry name" value="PAS_3"/>
    <property type="match status" value="1"/>
</dbReference>
<feature type="domain" description="Histidine kinase" evidence="8">
    <location>
        <begin position="1192"/>
        <end position="1405"/>
    </location>
</feature>
<dbReference type="SMART" id="SM00138">
    <property type="entry name" value="MeTrc"/>
    <property type="match status" value="1"/>
</dbReference>
<dbReference type="SUPFAM" id="SSF55785">
    <property type="entry name" value="PYP-like sensor domain (PAS domain)"/>
    <property type="match status" value="2"/>
</dbReference>
<dbReference type="PANTHER" id="PTHR24422">
    <property type="entry name" value="CHEMOTAXIS PROTEIN METHYLTRANSFERASE"/>
    <property type="match status" value="1"/>
</dbReference>
<reference evidence="13" key="1">
    <citation type="submission" date="2020-10" db="EMBL/GenBank/DDBJ databases">
        <authorList>
            <person name="Castelo-Branco R."/>
            <person name="Eusebio N."/>
            <person name="Adriana R."/>
            <person name="Vieira A."/>
            <person name="Brugerolle De Fraissinette N."/>
            <person name="Rezende De Castro R."/>
            <person name="Schneider M.P."/>
            <person name="Vasconcelos V."/>
            <person name="Leao P.N."/>
        </authorList>
    </citation>
    <scope>NUCLEOTIDE SEQUENCE</scope>
    <source>
        <strain evidence="13">LEGE 11479</strain>
    </source>
</reference>
<dbReference type="InterPro" id="IPR036890">
    <property type="entry name" value="HATPase_C_sf"/>
</dbReference>
<evidence type="ECO:0000313" key="13">
    <source>
        <dbReference type="EMBL" id="MBE9068359.1"/>
    </source>
</evidence>
<feature type="active site" evidence="6">
    <location>
        <position position="142"/>
    </location>
</feature>
<dbReference type="InterPro" id="IPR022641">
    <property type="entry name" value="CheR_N"/>
</dbReference>
<dbReference type="SMART" id="SM00086">
    <property type="entry name" value="PAC"/>
    <property type="match status" value="3"/>
</dbReference>
<proteinExistence type="predicted"/>
<dbReference type="CDD" id="cd00130">
    <property type="entry name" value="PAS"/>
    <property type="match status" value="2"/>
</dbReference>
<organism evidence="13 14">
    <name type="scientific">Leptolyngbya cf. ectocarpi LEGE 11479</name>
    <dbReference type="NCBI Taxonomy" id="1828722"/>
    <lineage>
        <taxon>Bacteria</taxon>
        <taxon>Bacillati</taxon>
        <taxon>Cyanobacteriota</taxon>
        <taxon>Cyanophyceae</taxon>
        <taxon>Leptolyngbyales</taxon>
        <taxon>Leptolyngbyaceae</taxon>
        <taxon>Leptolyngbya group</taxon>
        <taxon>Leptolyngbya</taxon>
    </lineage>
</organism>
<feature type="domain" description="PAC" evidence="10">
    <location>
        <begin position="1083"/>
        <end position="1135"/>
    </location>
</feature>